<accession>A0A1W1DGW3</accession>
<protein>
    <recommendedName>
        <fullName evidence="2">DUF948 domain-containing protein</fullName>
    </recommendedName>
</protein>
<sequence>MLLMTILTALLVIVFFLVLAYALIKISSVLREIGGTPTSYLAKLRLGLRAIEMETGHLTPQVVRANENLTKIAGGLGAVDDNLVGVINAAVAQKRYQ</sequence>
<gene>
    <name evidence="1" type="ORF">MNB_SUP05-13-642</name>
</gene>
<dbReference type="EMBL" id="FPHU01000084">
    <property type="protein sequence ID" value="SFV80509.1"/>
    <property type="molecule type" value="Genomic_DNA"/>
</dbReference>
<name>A0A1W1DGW3_9ZZZZ</name>
<evidence type="ECO:0000313" key="1">
    <source>
        <dbReference type="EMBL" id="SFV80509.1"/>
    </source>
</evidence>
<reference evidence="1" key="1">
    <citation type="submission" date="2016-10" db="EMBL/GenBank/DDBJ databases">
        <authorList>
            <person name="de Groot N.N."/>
        </authorList>
    </citation>
    <scope>NUCLEOTIDE SEQUENCE</scope>
</reference>
<organism evidence="1">
    <name type="scientific">hydrothermal vent metagenome</name>
    <dbReference type="NCBI Taxonomy" id="652676"/>
    <lineage>
        <taxon>unclassified sequences</taxon>
        <taxon>metagenomes</taxon>
        <taxon>ecological metagenomes</taxon>
    </lineage>
</organism>
<evidence type="ECO:0008006" key="2">
    <source>
        <dbReference type="Google" id="ProtNLM"/>
    </source>
</evidence>
<proteinExistence type="predicted"/>
<dbReference type="AlphaFoldDB" id="A0A1W1DGW3"/>